<protein>
    <submittedName>
        <fullName evidence="8">PhyA protein</fullName>
    </submittedName>
</protein>
<dbReference type="InterPro" id="IPR006620">
    <property type="entry name" value="Pro_4_hyd_alph"/>
</dbReference>
<dbReference type="InterPro" id="IPR051559">
    <property type="entry name" value="HIF_prolyl_hydroxylases"/>
</dbReference>
<accession>A0A812PXF9</accession>
<evidence type="ECO:0000256" key="4">
    <source>
        <dbReference type="ARBA" id="ARBA00022964"/>
    </source>
</evidence>
<dbReference type="Gene3D" id="2.60.120.620">
    <property type="entry name" value="q2cbj1_9rhob like domain"/>
    <property type="match status" value="1"/>
</dbReference>
<evidence type="ECO:0000256" key="6">
    <source>
        <dbReference type="ARBA" id="ARBA00023004"/>
    </source>
</evidence>
<dbReference type="InterPro" id="IPR044862">
    <property type="entry name" value="Pro_4_hyd_alph_FE2OG_OXY"/>
</dbReference>
<evidence type="ECO:0000256" key="3">
    <source>
        <dbReference type="ARBA" id="ARBA00022896"/>
    </source>
</evidence>
<dbReference type="OrthoDB" id="76265at2759"/>
<dbReference type="GO" id="GO:0071456">
    <property type="term" value="P:cellular response to hypoxia"/>
    <property type="evidence" value="ECO:0007669"/>
    <property type="project" value="TreeGrafter"/>
</dbReference>
<dbReference type="GO" id="GO:0031418">
    <property type="term" value="F:L-ascorbic acid binding"/>
    <property type="evidence" value="ECO:0007669"/>
    <property type="project" value="UniProtKB-KW"/>
</dbReference>
<dbReference type="GO" id="GO:0008198">
    <property type="term" value="F:ferrous iron binding"/>
    <property type="evidence" value="ECO:0007669"/>
    <property type="project" value="TreeGrafter"/>
</dbReference>
<name>A0A812PXF9_9DINO</name>
<evidence type="ECO:0000259" key="7">
    <source>
        <dbReference type="PROSITE" id="PS51471"/>
    </source>
</evidence>
<dbReference type="PANTHER" id="PTHR12907:SF26">
    <property type="entry name" value="HIF PROLYL HYDROXYLASE, ISOFORM C"/>
    <property type="match status" value="1"/>
</dbReference>
<evidence type="ECO:0000256" key="2">
    <source>
        <dbReference type="ARBA" id="ARBA00022723"/>
    </source>
</evidence>
<keyword evidence="5" id="KW-0560">Oxidoreductase</keyword>
<dbReference type="InterPro" id="IPR005123">
    <property type="entry name" value="Oxoglu/Fe-dep_dioxygenase_dom"/>
</dbReference>
<reference evidence="8" key="1">
    <citation type="submission" date="2021-02" db="EMBL/GenBank/DDBJ databases">
        <authorList>
            <person name="Dougan E. K."/>
            <person name="Rhodes N."/>
            <person name="Thang M."/>
            <person name="Chan C."/>
        </authorList>
    </citation>
    <scope>NUCLEOTIDE SEQUENCE</scope>
</reference>
<dbReference type="SMART" id="SM00702">
    <property type="entry name" value="P4Hc"/>
    <property type="match status" value="1"/>
</dbReference>
<proteinExistence type="predicted"/>
<comment type="cofactor">
    <cofactor evidence="1">
        <name>L-ascorbate</name>
        <dbReference type="ChEBI" id="CHEBI:38290"/>
    </cofactor>
</comment>
<evidence type="ECO:0000256" key="1">
    <source>
        <dbReference type="ARBA" id="ARBA00001961"/>
    </source>
</evidence>
<comment type="caution">
    <text evidence="8">The sequence shown here is derived from an EMBL/GenBank/DDBJ whole genome shotgun (WGS) entry which is preliminary data.</text>
</comment>
<keyword evidence="6" id="KW-0408">Iron</keyword>
<keyword evidence="4" id="KW-0223">Dioxygenase</keyword>
<organism evidence="8 9">
    <name type="scientific">Symbiodinium natans</name>
    <dbReference type="NCBI Taxonomy" id="878477"/>
    <lineage>
        <taxon>Eukaryota</taxon>
        <taxon>Sar</taxon>
        <taxon>Alveolata</taxon>
        <taxon>Dinophyceae</taxon>
        <taxon>Suessiales</taxon>
        <taxon>Symbiodiniaceae</taxon>
        <taxon>Symbiodinium</taxon>
    </lineage>
</organism>
<keyword evidence="9" id="KW-1185">Reference proteome</keyword>
<evidence type="ECO:0000256" key="5">
    <source>
        <dbReference type="ARBA" id="ARBA00023002"/>
    </source>
</evidence>
<feature type="domain" description="Fe2OG dioxygenase" evidence="7">
    <location>
        <begin position="416"/>
        <end position="535"/>
    </location>
</feature>
<keyword evidence="3" id="KW-0847">Vitamin C</keyword>
<dbReference type="Pfam" id="PF13640">
    <property type="entry name" value="2OG-FeII_Oxy_3"/>
    <property type="match status" value="1"/>
</dbReference>
<evidence type="ECO:0000313" key="8">
    <source>
        <dbReference type="EMBL" id="CAE7361458.1"/>
    </source>
</evidence>
<evidence type="ECO:0000313" key="9">
    <source>
        <dbReference type="Proteomes" id="UP000604046"/>
    </source>
</evidence>
<dbReference type="EMBL" id="CAJNDS010002179">
    <property type="protein sequence ID" value="CAE7361458.1"/>
    <property type="molecule type" value="Genomic_DNA"/>
</dbReference>
<gene>
    <name evidence="8" type="primary">phyA</name>
    <name evidence="8" type="ORF">SNAT2548_LOCUS19454</name>
</gene>
<dbReference type="PROSITE" id="PS51471">
    <property type="entry name" value="FE2OG_OXY"/>
    <property type="match status" value="1"/>
</dbReference>
<dbReference type="GO" id="GO:0031543">
    <property type="term" value="F:peptidyl-proline dioxygenase activity"/>
    <property type="evidence" value="ECO:0007669"/>
    <property type="project" value="TreeGrafter"/>
</dbReference>
<dbReference type="PANTHER" id="PTHR12907">
    <property type="entry name" value="EGL NINE HOMOLOG-RELATED"/>
    <property type="match status" value="1"/>
</dbReference>
<keyword evidence="2" id="KW-0479">Metal-binding</keyword>
<dbReference type="AlphaFoldDB" id="A0A812PXF9"/>
<dbReference type="Proteomes" id="UP000604046">
    <property type="component" value="Unassembled WGS sequence"/>
</dbReference>
<sequence>MAMRRHRSSSGFALCVQYFEEAHSGIGPAEACLNADIISAEVDVREPGLDLNCRGHWRTPGGHLADKAPKCPEAAYAEPVFQGSIRKLRAEVADELKFLTGLGPLAAAVQAPVFERFGLPRGQRGVILMKLAIRLISTWNPEVKTLAGDLREMLCLPREEEDITSTIKKAEDGLMQLESQISKAPLDVRGPLAEALLLPYKASPLEIAKAVPRLHKRAEELAEHHLARGRESVVGEGKLLRAEEADGASDEQLKSKLLDLFERYLQKMLSRVITPLDTFTKPPEAFGCSWAQQLVSRGTVTELWGPCLARQVPDKDWLGLGVGVTVLDDTVDAAVVAKARMELAALEDAGQVTPSKDPCNVGARSVWLHFESPEETQQTPPALRSLCEQLLGLPDALLRAAASCSPNDSVVAPRLRVHPHIMAATYRHGAEYHCHKDSYSGTDNQRMVTVLLYLNDDWRPGDGGELRVYGDKLDEDAAQAPEGLRKEAASMPDMDRFVDIAPLSGRIVMFRSRDVWHAVRQPREQRWAMTLWIMAD</sequence>